<evidence type="ECO:0000256" key="5">
    <source>
        <dbReference type="ARBA" id="ARBA00022491"/>
    </source>
</evidence>
<dbReference type="EMBL" id="CP011502">
    <property type="protein sequence ID" value="ALX03431.1"/>
    <property type="molecule type" value="Genomic_DNA"/>
</dbReference>
<dbReference type="Pfam" id="PF01325">
    <property type="entry name" value="Fe_dep_repress"/>
    <property type="match status" value="1"/>
</dbReference>
<evidence type="ECO:0000256" key="10">
    <source>
        <dbReference type="ARBA" id="ARBA00023163"/>
    </source>
</evidence>
<organism evidence="14 15">
    <name type="scientific">Aeromicrobium erythreum</name>
    <dbReference type="NCBI Taxonomy" id="2041"/>
    <lineage>
        <taxon>Bacteria</taxon>
        <taxon>Bacillati</taxon>
        <taxon>Actinomycetota</taxon>
        <taxon>Actinomycetes</taxon>
        <taxon>Propionibacteriales</taxon>
        <taxon>Nocardioidaceae</taxon>
        <taxon>Aeromicrobium</taxon>
    </lineage>
</organism>
<dbReference type="InterPro" id="IPR050536">
    <property type="entry name" value="DtxR_MntR_Metal-Reg"/>
</dbReference>
<dbReference type="PROSITE" id="PS50944">
    <property type="entry name" value="HTH_DTXR"/>
    <property type="match status" value="1"/>
</dbReference>
<dbReference type="Proteomes" id="UP000067689">
    <property type="component" value="Chromosome"/>
</dbReference>
<dbReference type="GO" id="GO:0045892">
    <property type="term" value="P:negative regulation of DNA-templated transcription"/>
    <property type="evidence" value="ECO:0007669"/>
    <property type="project" value="TreeGrafter"/>
</dbReference>
<dbReference type="InterPro" id="IPR011991">
    <property type="entry name" value="ArsR-like_HTH"/>
</dbReference>
<dbReference type="InterPro" id="IPR022689">
    <property type="entry name" value="Iron_dep_repressor"/>
</dbReference>
<protein>
    <recommendedName>
        <fullName evidence="12">Manganese transport regulator</fullName>
    </recommendedName>
</protein>
<dbReference type="InterPro" id="IPR001367">
    <property type="entry name" value="Fe_dep_repressor"/>
</dbReference>
<keyword evidence="11" id="KW-0464">Manganese</keyword>
<dbReference type="FunFam" id="1.10.60.10:FF:000004">
    <property type="entry name" value="DtxR family transcriptional regulator"/>
    <property type="match status" value="1"/>
</dbReference>
<keyword evidence="10" id="KW-0804">Transcription</keyword>
<keyword evidence="4" id="KW-0963">Cytoplasm</keyword>
<sequence length="222" mass="24120">MPASALSSSMQDYLKVIWTTQEWDDSPVTSRALAERFGVSPSTVSEALKKLAAAGLVDHERYGTASLTDAGRAAALAMVRRHRLVETFLVDYLGYAWDEVHDEAEVLEHAVSDDFVERLSARLGHPEFDPHGDPIPTADGRLPALDARPLVDVEAPARLRVVRVSDEDPALLRHLVDLGMTLGVTLRLVERHDFAGTLAVELDGTQRDLGHVAAAAIFVAPA</sequence>
<dbReference type="Pfam" id="PF02742">
    <property type="entry name" value="Fe_dep_repr_C"/>
    <property type="match status" value="1"/>
</dbReference>
<dbReference type="Gene3D" id="1.10.10.10">
    <property type="entry name" value="Winged helix-like DNA-binding domain superfamily/Winged helix DNA-binding domain"/>
    <property type="match status" value="1"/>
</dbReference>
<dbReference type="PATRIC" id="fig|2041.4.peg.274"/>
<reference evidence="14 15" key="1">
    <citation type="journal article" date="1991" name="Int. J. Syst. Bacteriol.">
        <title>Description of the erythromycin-producing bacterium Arthrobacter sp. strain NRRL B-3381 as Aeromicrobium erythreum gen. nov., sp. nov.</title>
        <authorList>
            <person name="Miller E.S."/>
            <person name="Woese C.R."/>
            <person name="Brenner S."/>
        </authorList>
    </citation>
    <scope>NUCLEOTIDE SEQUENCE [LARGE SCALE GENOMIC DNA]</scope>
    <source>
        <strain evidence="14 15">AR18</strain>
    </source>
</reference>
<dbReference type="InterPro" id="IPR008988">
    <property type="entry name" value="Transcriptional_repressor_C"/>
</dbReference>
<dbReference type="GO" id="GO:0046983">
    <property type="term" value="F:protein dimerization activity"/>
    <property type="evidence" value="ECO:0007669"/>
    <property type="project" value="InterPro"/>
</dbReference>
<feature type="domain" description="HTH dtxR-type" evidence="13">
    <location>
        <begin position="6"/>
        <end position="68"/>
    </location>
</feature>
<evidence type="ECO:0000256" key="9">
    <source>
        <dbReference type="ARBA" id="ARBA00023159"/>
    </source>
</evidence>
<keyword evidence="5" id="KW-0678">Repressor</keyword>
<dbReference type="InterPro" id="IPR036421">
    <property type="entry name" value="Fe_dep_repressor_sf"/>
</dbReference>
<dbReference type="CDD" id="cd00090">
    <property type="entry name" value="HTH_ARSR"/>
    <property type="match status" value="1"/>
</dbReference>
<evidence type="ECO:0000256" key="1">
    <source>
        <dbReference type="ARBA" id="ARBA00004496"/>
    </source>
</evidence>
<dbReference type="STRING" id="2041.AERYTH_01305"/>
<dbReference type="SUPFAM" id="SSF47979">
    <property type="entry name" value="Iron-dependent repressor protein, dimerization domain"/>
    <property type="match status" value="1"/>
</dbReference>
<keyword evidence="7" id="KW-0805">Transcription regulation</keyword>
<comment type="subunit">
    <text evidence="3">Homodimer.</text>
</comment>
<dbReference type="SUPFAM" id="SSF46785">
    <property type="entry name" value="Winged helix' DNA-binding domain"/>
    <property type="match status" value="1"/>
</dbReference>
<dbReference type="GO" id="GO:0003677">
    <property type="term" value="F:DNA binding"/>
    <property type="evidence" value="ECO:0007669"/>
    <property type="project" value="UniProtKB-KW"/>
</dbReference>
<dbReference type="PANTHER" id="PTHR33238:SF11">
    <property type="entry name" value="TRANSCRIPTIONAL REGULATOR MNTR"/>
    <property type="match status" value="1"/>
</dbReference>
<accession>A0A0U3TD05</accession>
<dbReference type="KEGG" id="aer:AERYTH_01305"/>
<comment type="similarity">
    <text evidence="2">Belongs to the DtxR/MntR family.</text>
</comment>
<evidence type="ECO:0000256" key="3">
    <source>
        <dbReference type="ARBA" id="ARBA00011738"/>
    </source>
</evidence>
<evidence type="ECO:0000256" key="12">
    <source>
        <dbReference type="ARBA" id="ARBA00032593"/>
    </source>
</evidence>
<dbReference type="AlphaFoldDB" id="A0A0U3TD05"/>
<dbReference type="Gene3D" id="2.30.30.90">
    <property type="match status" value="1"/>
</dbReference>
<evidence type="ECO:0000256" key="6">
    <source>
        <dbReference type="ARBA" id="ARBA00023004"/>
    </source>
</evidence>
<dbReference type="Pfam" id="PF04023">
    <property type="entry name" value="FeoA"/>
    <property type="match status" value="1"/>
</dbReference>
<keyword evidence="6" id="KW-0408">Iron</keyword>
<dbReference type="InterPro" id="IPR036390">
    <property type="entry name" value="WH_DNA-bd_sf"/>
</dbReference>
<name>A0A0U3TD05_9ACTN</name>
<evidence type="ECO:0000256" key="4">
    <source>
        <dbReference type="ARBA" id="ARBA00022490"/>
    </source>
</evidence>
<evidence type="ECO:0000256" key="11">
    <source>
        <dbReference type="ARBA" id="ARBA00023211"/>
    </source>
</evidence>
<dbReference type="InterPro" id="IPR038157">
    <property type="entry name" value="FeoA_core_dom"/>
</dbReference>
<proteinExistence type="inferred from homology"/>
<gene>
    <name evidence="14" type="ORF">AERYTH_01305</name>
</gene>
<evidence type="ECO:0000313" key="14">
    <source>
        <dbReference type="EMBL" id="ALX03431.1"/>
    </source>
</evidence>
<evidence type="ECO:0000256" key="2">
    <source>
        <dbReference type="ARBA" id="ARBA00007871"/>
    </source>
</evidence>
<keyword evidence="8" id="KW-0238">DNA-binding</keyword>
<dbReference type="InterPro" id="IPR022687">
    <property type="entry name" value="HTH_DTXR"/>
</dbReference>
<dbReference type="InterPro" id="IPR036388">
    <property type="entry name" value="WH-like_DNA-bd_sf"/>
</dbReference>
<dbReference type="SMART" id="SM00529">
    <property type="entry name" value="HTH_DTXR"/>
    <property type="match status" value="1"/>
</dbReference>
<comment type="subcellular location">
    <subcellularLocation>
        <location evidence="1">Cytoplasm</location>
    </subcellularLocation>
</comment>
<evidence type="ECO:0000256" key="8">
    <source>
        <dbReference type="ARBA" id="ARBA00023125"/>
    </source>
</evidence>
<evidence type="ECO:0000313" key="15">
    <source>
        <dbReference type="Proteomes" id="UP000067689"/>
    </source>
</evidence>
<dbReference type="PANTHER" id="PTHR33238">
    <property type="entry name" value="IRON (METAL) DEPENDENT REPRESSOR, DTXR FAMILY"/>
    <property type="match status" value="1"/>
</dbReference>
<dbReference type="RefSeq" id="WP_067853627.1">
    <property type="nucleotide sequence ID" value="NZ_CP011502.1"/>
</dbReference>
<keyword evidence="15" id="KW-1185">Reference proteome</keyword>
<dbReference type="GO" id="GO:0046914">
    <property type="term" value="F:transition metal ion binding"/>
    <property type="evidence" value="ECO:0007669"/>
    <property type="project" value="InterPro"/>
</dbReference>
<dbReference type="GO" id="GO:0003700">
    <property type="term" value="F:DNA-binding transcription factor activity"/>
    <property type="evidence" value="ECO:0007669"/>
    <property type="project" value="InterPro"/>
</dbReference>
<evidence type="ECO:0000259" key="13">
    <source>
        <dbReference type="PROSITE" id="PS50944"/>
    </source>
</evidence>
<dbReference type="Gene3D" id="1.10.60.10">
    <property type="entry name" value="Iron dependent repressor, metal binding and dimerisation domain"/>
    <property type="match status" value="1"/>
</dbReference>
<keyword evidence="9" id="KW-0010">Activator</keyword>
<dbReference type="GO" id="GO:0005737">
    <property type="term" value="C:cytoplasm"/>
    <property type="evidence" value="ECO:0007669"/>
    <property type="project" value="UniProtKB-SubCell"/>
</dbReference>
<dbReference type="SUPFAM" id="SSF50037">
    <property type="entry name" value="C-terminal domain of transcriptional repressors"/>
    <property type="match status" value="1"/>
</dbReference>
<dbReference type="SMART" id="SM00899">
    <property type="entry name" value="FeoA"/>
    <property type="match status" value="1"/>
</dbReference>
<dbReference type="InterPro" id="IPR007167">
    <property type="entry name" value="Fe-transptr_FeoA-like"/>
</dbReference>
<evidence type="ECO:0000256" key="7">
    <source>
        <dbReference type="ARBA" id="ARBA00023015"/>
    </source>
</evidence>